<name>A0ABV6RQ60_9GAMM</name>
<evidence type="ECO:0000313" key="1">
    <source>
        <dbReference type="EMBL" id="MFC0678567.1"/>
    </source>
</evidence>
<reference evidence="1 2" key="1">
    <citation type="submission" date="2024-09" db="EMBL/GenBank/DDBJ databases">
        <authorList>
            <person name="Sun Q."/>
            <person name="Mori K."/>
        </authorList>
    </citation>
    <scope>NUCLEOTIDE SEQUENCE [LARGE SCALE GENOMIC DNA]</scope>
    <source>
        <strain evidence="1 2">KCTC 23076</strain>
    </source>
</reference>
<dbReference type="InterPro" id="IPR038670">
    <property type="entry name" value="HslJ-like_sf"/>
</dbReference>
<proteinExistence type="predicted"/>
<organism evidence="1 2">
    <name type="scientific">Lysobacter korlensis</name>
    <dbReference type="NCBI Taxonomy" id="553636"/>
    <lineage>
        <taxon>Bacteria</taxon>
        <taxon>Pseudomonadati</taxon>
        <taxon>Pseudomonadota</taxon>
        <taxon>Gammaproteobacteria</taxon>
        <taxon>Lysobacterales</taxon>
        <taxon>Lysobacteraceae</taxon>
        <taxon>Lysobacter</taxon>
    </lineage>
</organism>
<keyword evidence="2" id="KW-1185">Reference proteome</keyword>
<dbReference type="Gene3D" id="2.40.128.270">
    <property type="match status" value="1"/>
</dbReference>
<dbReference type="Proteomes" id="UP001589896">
    <property type="component" value="Unassembled WGS sequence"/>
</dbReference>
<gene>
    <name evidence="1" type="ORF">ACFFGH_12025</name>
</gene>
<dbReference type="RefSeq" id="WP_386668535.1">
    <property type="nucleotide sequence ID" value="NZ_JBHLTG010000002.1"/>
</dbReference>
<evidence type="ECO:0000313" key="2">
    <source>
        <dbReference type="Proteomes" id="UP001589896"/>
    </source>
</evidence>
<dbReference type="EMBL" id="JBHLTG010000002">
    <property type="protein sequence ID" value="MFC0678567.1"/>
    <property type="molecule type" value="Genomic_DNA"/>
</dbReference>
<sequence>MARRELSALPRRRWLPVVVALLVGGTLWSAASVPAGTAARPLDGDWLLIQARDSVGRFAVLNAGISLTVRGQEASGYAGCGEYRVSLSGTAPEAEFSTPVELQSATAFEVCAPPLMQVRVQYLAALRSSSRATVEGRALRLSGPDTELVFWPAPRFPEAQLSGTSWVLEQYGETWSRQQNTPMSRPSTLQFLDDGKFSAVLACRSSLGFYRVAVTQVSAVLHDVRSSPFTYCPRGAAVQDLFVSRVLDQFRAAVQGDRLTLTRDRLQLVYRKTGDASGAG</sequence>
<accession>A0ABV6RQ60</accession>
<protein>
    <recommendedName>
        <fullName evidence="3">DUF306 domain-containing protein</fullName>
    </recommendedName>
</protein>
<comment type="caution">
    <text evidence="1">The sequence shown here is derived from an EMBL/GenBank/DDBJ whole genome shotgun (WGS) entry which is preliminary data.</text>
</comment>
<evidence type="ECO:0008006" key="3">
    <source>
        <dbReference type="Google" id="ProtNLM"/>
    </source>
</evidence>